<dbReference type="STRING" id="1142394.PSMK_11200"/>
<evidence type="ECO:0000256" key="1">
    <source>
        <dbReference type="SAM" id="Phobius"/>
    </source>
</evidence>
<feature type="transmembrane region" description="Helical" evidence="1">
    <location>
        <begin position="40"/>
        <end position="61"/>
    </location>
</feature>
<dbReference type="KEGG" id="phm:PSMK_11200"/>
<keyword evidence="1" id="KW-0472">Membrane</keyword>
<feature type="transmembrane region" description="Helical" evidence="1">
    <location>
        <begin position="81"/>
        <end position="98"/>
    </location>
</feature>
<dbReference type="EMBL" id="AP012338">
    <property type="protein sequence ID" value="BAM03279.1"/>
    <property type="molecule type" value="Genomic_DNA"/>
</dbReference>
<dbReference type="RefSeq" id="WP_014436498.1">
    <property type="nucleotide sequence ID" value="NC_017080.1"/>
</dbReference>
<organism evidence="2 3">
    <name type="scientific">Phycisphaera mikurensis (strain NBRC 102666 / KCTC 22515 / FYK2301M01)</name>
    <dbReference type="NCBI Taxonomy" id="1142394"/>
    <lineage>
        <taxon>Bacteria</taxon>
        <taxon>Pseudomonadati</taxon>
        <taxon>Planctomycetota</taxon>
        <taxon>Phycisphaerae</taxon>
        <taxon>Phycisphaerales</taxon>
        <taxon>Phycisphaeraceae</taxon>
        <taxon>Phycisphaera</taxon>
    </lineage>
</organism>
<evidence type="ECO:0000313" key="2">
    <source>
        <dbReference type="EMBL" id="BAM03279.1"/>
    </source>
</evidence>
<name>I0IDE1_PHYMF</name>
<dbReference type="AlphaFoldDB" id="I0IDE1"/>
<dbReference type="Proteomes" id="UP000007881">
    <property type="component" value="Chromosome"/>
</dbReference>
<gene>
    <name evidence="2" type="ordered locus">PSMK_11200</name>
</gene>
<keyword evidence="1" id="KW-0812">Transmembrane</keyword>
<keyword evidence="3" id="KW-1185">Reference proteome</keyword>
<feature type="transmembrane region" description="Helical" evidence="1">
    <location>
        <begin position="195"/>
        <end position="217"/>
    </location>
</feature>
<reference evidence="2 3" key="1">
    <citation type="submission" date="2012-02" db="EMBL/GenBank/DDBJ databases">
        <title>Complete genome sequence of Phycisphaera mikurensis NBRC 102666.</title>
        <authorList>
            <person name="Ankai A."/>
            <person name="Hosoyama A."/>
            <person name="Terui Y."/>
            <person name="Sekine M."/>
            <person name="Fukai R."/>
            <person name="Kato Y."/>
            <person name="Nakamura S."/>
            <person name="Yamada-Narita S."/>
            <person name="Kawakoshi A."/>
            <person name="Fukunaga Y."/>
            <person name="Yamazaki S."/>
            <person name="Fujita N."/>
        </authorList>
    </citation>
    <scope>NUCLEOTIDE SEQUENCE [LARGE SCALE GENOMIC DNA]</scope>
    <source>
        <strain evidence="3">NBRC 102666 / KCTC 22515 / FYK2301M01</strain>
    </source>
</reference>
<feature type="transmembrane region" description="Helical" evidence="1">
    <location>
        <begin position="265"/>
        <end position="285"/>
    </location>
</feature>
<dbReference type="HOGENOM" id="CLU_917822_0_0_0"/>
<protein>
    <submittedName>
        <fullName evidence="2">Cytochrome C assembly family protein</fullName>
    </submittedName>
</protein>
<evidence type="ECO:0000313" key="3">
    <source>
        <dbReference type="Proteomes" id="UP000007881"/>
    </source>
</evidence>
<proteinExistence type="predicted"/>
<feature type="transmembrane region" description="Helical" evidence="1">
    <location>
        <begin position="146"/>
        <end position="168"/>
    </location>
</feature>
<accession>I0IDE1</accession>
<feature type="transmembrane region" description="Helical" evidence="1">
    <location>
        <begin position="237"/>
        <end position="258"/>
    </location>
</feature>
<sequence>MSGAATWIAGIACVVAAWATGGLVVALLGRRRTRAQERPARVTVALRFAGVAGLCAAGLVTRGITSWGEAGWRPLESHADGLLLVGLLLAAAATYLVAGPRLAVPGTLIGGVLTATLAWAVCATSFTDGRFRMDSLSPLWFTLHLGGVYIGTAAAAVAAGAGAAWLIAERRLKHRGAGWVEGLGRFASLERLEALVRHAAIAGFVTLSIGLAAGLVISANQPDLVGSFLSPKLLLSLAAYAAFVVAVFFGTGLGFRVAGEPRRGAWGSILGFVLLLAVSAVATAWPGGGMGGTDGVLAAEAAR</sequence>
<feature type="transmembrane region" description="Helical" evidence="1">
    <location>
        <begin position="105"/>
        <end position="126"/>
    </location>
</feature>
<keyword evidence="1" id="KW-1133">Transmembrane helix</keyword>
<feature type="transmembrane region" description="Helical" evidence="1">
    <location>
        <begin position="6"/>
        <end position="28"/>
    </location>
</feature>